<keyword evidence="2" id="KW-1185">Reference proteome</keyword>
<protein>
    <submittedName>
        <fullName evidence="1">Uncharacterized protein</fullName>
    </submittedName>
</protein>
<accession>A0A437K7B3</accession>
<dbReference type="RefSeq" id="WP_127739912.1">
    <property type="nucleotide sequence ID" value="NZ_CAJCKN010000005.1"/>
</dbReference>
<evidence type="ECO:0000313" key="2">
    <source>
        <dbReference type="Proteomes" id="UP000288024"/>
    </source>
</evidence>
<reference evidence="1 2" key="1">
    <citation type="submission" date="2019-01" db="EMBL/GenBank/DDBJ databases">
        <title>Bacillus sp. M5HDSG1-1, whole genome shotgun sequence.</title>
        <authorList>
            <person name="Tuo L."/>
        </authorList>
    </citation>
    <scope>NUCLEOTIDE SEQUENCE [LARGE SCALE GENOMIC DNA]</scope>
    <source>
        <strain evidence="1 2">M5HDSG1-1</strain>
    </source>
</reference>
<dbReference type="Proteomes" id="UP000288024">
    <property type="component" value="Unassembled WGS sequence"/>
</dbReference>
<dbReference type="AlphaFoldDB" id="A0A437K7B3"/>
<dbReference type="EMBL" id="RZTZ01000009">
    <property type="protein sequence ID" value="RVT59508.1"/>
    <property type="molecule type" value="Genomic_DNA"/>
</dbReference>
<name>A0A437K7B3_9BACI</name>
<sequence>MSITFFTQKNMYRIEPYCIYMDGHQIASGKTTIINILQDENALIEIESGELLTYLHTEQVRIVNPRDERYKGRATERKHYIVSFFVQFADQKLIKEIEVLAMEENHARNLVQERFKGLGISVNIAKLRSIIN</sequence>
<dbReference type="GeneID" id="87619113"/>
<proteinExistence type="predicted"/>
<evidence type="ECO:0000313" key="1">
    <source>
        <dbReference type="EMBL" id="RVT59508.1"/>
    </source>
</evidence>
<comment type="caution">
    <text evidence="1">The sequence shown here is derived from an EMBL/GenBank/DDBJ whole genome shotgun (WGS) entry which is preliminary data.</text>
</comment>
<gene>
    <name evidence="1" type="ORF">EM808_19635</name>
</gene>
<organism evidence="1 2">
    <name type="scientific">Niallia taxi</name>
    <dbReference type="NCBI Taxonomy" id="2499688"/>
    <lineage>
        <taxon>Bacteria</taxon>
        <taxon>Bacillati</taxon>
        <taxon>Bacillota</taxon>
        <taxon>Bacilli</taxon>
        <taxon>Bacillales</taxon>
        <taxon>Bacillaceae</taxon>
        <taxon>Niallia</taxon>
    </lineage>
</organism>